<feature type="compositionally biased region" description="Basic and acidic residues" evidence="7">
    <location>
        <begin position="1118"/>
        <end position="1135"/>
    </location>
</feature>
<dbReference type="PANTHER" id="PTHR11584:SF369">
    <property type="entry name" value="MITOGEN-ACTIVATED PROTEIN KINASE KINASE KINASE 19-RELATED"/>
    <property type="match status" value="1"/>
</dbReference>
<feature type="binding site" evidence="6">
    <location>
        <position position="567"/>
    </location>
    <ligand>
        <name>ATP</name>
        <dbReference type="ChEBI" id="CHEBI:30616"/>
    </ligand>
</feature>
<feature type="compositionally biased region" description="Polar residues" evidence="7">
    <location>
        <begin position="443"/>
        <end position="453"/>
    </location>
</feature>
<feature type="compositionally biased region" description="Low complexity" evidence="7">
    <location>
        <begin position="1154"/>
        <end position="1170"/>
    </location>
</feature>
<dbReference type="Proteomes" id="UP000601710">
    <property type="component" value="Chromosome 27"/>
</dbReference>
<dbReference type="SUPFAM" id="SSF56112">
    <property type="entry name" value="Protein kinase-like (PK-like)"/>
    <property type="match status" value="1"/>
</dbReference>
<keyword evidence="2" id="KW-0808">Transferase</keyword>
<evidence type="ECO:0000313" key="9">
    <source>
        <dbReference type="EMBL" id="CAC5431252.1"/>
    </source>
</evidence>
<feature type="region of interest" description="Disordered" evidence="7">
    <location>
        <begin position="1008"/>
        <end position="1368"/>
    </location>
</feature>
<dbReference type="PANTHER" id="PTHR11584">
    <property type="entry name" value="SERINE/THREONINE PROTEIN KINASE"/>
    <property type="match status" value="1"/>
</dbReference>
<evidence type="ECO:0000256" key="4">
    <source>
        <dbReference type="ARBA" id="ARBA00022777"/>
    </source>
</evidence>
<organism evidence="9 10">
    <name type="scientific">Leishmania donovani</name>
    <dbReference type="NCBI Taxonomy" id="5661"/>
    <lineage>
        <taxon>Eukaryota</taxon>
        <taxon>Discoba</taxon>
        <taxon>Euglenozoa</taxon>
        <taxon>Kinetoplastea</taxon>
        <taxon>Metakinetoplastina</taxon>
        <taxon>Trypanosomatida</taxon>
        <taxon>Trypanosomatidae</taxon>
        <taxon>Leishmaniinae</taxon>
        <taxon>Leishmania</taxon>
    </lineage>
</organism>
<feature type="compositionally biased region" description="Basic and acidic residues" evidence="7">
    <location>
        <begin position="1239"/>
        <end position="1254"/>
    </location>
</feature>
<dbReference type="InterPro" id="IPR017441">
    <property type="entry name" value="Protein_kinase_ATP_BS"/>
</dbReference>
<feature type="region of interest" description="Disordered" evidence="7">
    <location>
        <begin position="377"/>
        <end position="400"/>
    </location>
</feature>
<keyword evidence="4 9" id="KW-0418">Kinase</keyword>
<feature type="region of interest" description="Disordered" evidence="7">
    <location>
        <begin position="1420"/>
        <end position="1458"/>
    </location>
</feature>
<feature type="compositionally biased region" description="Acidic residues" evidence="7">
    <location>
        <begin position="924"/>
        <end position="933"/>
    </location>
</feature>
<feature type="compositionally biased region" description="Polar residues" evidence="7">
    <location>
        <begin position="290"/>
        <end position="305"/>
    </location>
</feature>
<feature type="compositionally biased region" description="Basic and acidic residues" evidence="7">
    <location>
        <begin position="1055"/>
        <end position="1064"/>
    </location>
</feature>
<evidence type="ECO:0000313" key="10">
    <source>
        <dbReference type="Proteomes" id="UP000601710"/>
    </source>
</evidence>
<accession>A0A6J8FG73</accession>
<dbReference type="VEuPathDB" id="TriTrypDB:LDHU3_27.1980"/>
<dbReference type="VEuPathDB" id="TriTrypDB:LdBPK_271290.1"/>
<feature type="compositionally biased region" description="Low complexity" evidence="7">
    <location>
        <begin position="1030"/>
        <end position="1049"/>
    </location>
</feature>
<reference evidence="9" key="1">
    <citation type="submission" date="2020-06" db="EMBL/GenBank/DDBJ databases">
        <authorList>
            <person name="Camacho E."/>
            <person name="Gonzalez-de la Fuente S."/>
            <person name="Rastrojo A."/>
            <person name="Peiro-Pastor R."/>
            <person name="Solana JC."/>
            <person name="Tabera L."/>
            <person name="Gamarro F."/>
            <person name="Carrasco-Ramiro F."/>
            <person name="Requena JM."/>
            <person name="Aguado B."/>
        </authorList>
    </citation>
    <scope>NUCLEOTIDE SEQUENCE</scope>
</reference>
<feature type="region of interest" description="Disordered" evidence="7">
    <location>
        <begin position="106"/>
        <end position="140"/>
    </location>
</feature>
<dbReference type="CDD" id="cd06606">
    <property type="entry name" value="STKc_MAPKKK"/>
    <property type="match status" value="1"/>
</dbReference>
<dbReference type="GO" id="GO:0004674">
    <property type="term" value="F:protein serine/threonine kinase activity"/>
    <property type="evidence" value="ECO:0007669"/>
    <property type="project" value="UniProtKB-KW"/>
</dbReference>
<dbReference type="SMART" id="SM00220">
    <property type="entry name" value="S_TKc"/>
    <property type="match status" value="1"/>
</dbReference>
<evidence type="ECO:0000256" key="5">
    <source>
        <dbReference type="ARBA" id="ARBA00022840"/>
    </source>
</evidence>
<dbReference type="VEuPathDB" id="TriTrypDB:LdCL_270019400"/>
<feature type="compositionally biased region" description="Basic and acidic residues" evidence="7">
    <location>
        <begin position="837"/>
        <end position="847"/>
    </location>
</feature>
<name>A0A6J8FG73_LEIDO</name>
<feature type="compositionally biased region" description="Polar residues" evidence="7">
    <location>
        <begin position="499"/>
        <end position="513"/>
    </location>
</feature>
<dbReference type="InterPro" id="IPR011009">
    <property type="entry name" value="Kinase-like_dom_sf"/>
</dbReference>
<feature type="compositionally biased region" description="Polar residues" evidence="7">
    <location>
        <begin position="176"/>
        <end position="187"/>
    </location>
</feature>
<keyword evidence="5 6" id="KW-0067">ATP-binding</keyword>
<keyword evidence="1" id="KW-0723">Serine/threonine-protein kinase</keyword>
<feature type="compositionally biased region" description="Low complexity" evidence="7">
    <location>
        <begin position="106"/>
        <end position="118"/>
    </location>
</feature>
<feature type="region of interest" description="Disordered" evidence="7">
    <location>
        <begin position="499"/>
        <end position="531"/>
    </location>
</feature>
<gene>
    <name evidence="9" type="ORF">LDHU3_27.1980</name>
</gene>
<feature type="compositionally biased region" description="Polar residues" evidence="7">
    <location>
        <begin position="1293"/>
        <end position="1311"/>
    </location>
</feature>
<feature type="region of interest" description="Disordered" evidence="7">
    <location>
        <begin position="836"/>
        <end position="856"/>
    </location>
</feature>
<dbReference type="EMBL" id="LR812647">
    <property type="protein sequence ID" value="CAC5431252.1"/>
    <property type="molecule type" value="Genomic_DNA"/>
</dbReference>
<feature type="domain" description="Protein kinase" evidence="8">
    <location>
        <begin position="539"/>
        <end position="792"/>
    </location>
</feature>
<dbReference type="Gene3D" id="1.10.510.10">
    <property type="entry name" value="Transferase(Phosphotransferase) domain 1"/>
    <property type="match status" value="1"/>
</dbReference>
<feature type="compositionally biased region" description="Polar residues" evidence="7">
    <location>
        <begin position="1093"/>
        <end position="1117"/>
    </location>
</feature>
<sequence length="1523" mass="160569">MSSSPSDTHSSAFPDATSVAAAFSRDDFFECPRCHRHCKSRTWFLKHLEACSKSASSSSTHGNTVSGEGSGGSPRTAAFATKVKNHHRHPSRSSATEDVTPLLLESATSTTSSSSATSYSHVHSHKPSGLTHPTGSSGREVAPSHLIEAGLSADTGLSRSSAVGFGGYRDGRRESNNTTPTATSQASPHWPIDDLPIASSASGVGTGAGGSIVANGMSRPTSPSQGSSLYAGSPRGLRAGESCGESGSAHASTAFGRTSAPAAAAASSSFSTAQRDEAEQHRQPARQDSFRLQSDFTWTQYTPSASEEDGDDEALGEHDGSILDHSSRQLLRSLGRVQRGNNPAPREAGTSLCSIGADRLMAPGDADKTPDRWAYEQQLSGKSSHHRSTPPSAAGDVGRHTATGMLQGASFPLEGEQQMQRRFSASISEFSPTECNVIGAADGSQSVGSASNSDRFHRSARDSASPVSPICMSSASPMFVQATGSPSLLHINVSPTSTTAAGSSMSRLNGMNASSSGGGGRTPRHGDRSGAVTPRAISFQRGRAVGSGGFGIVYQAILSDGSLAAVKELKLENANLKAIDREVRAMSSIPPHPNCVRYLGSRYSAHHYYIIMEYISGGSINSLRKSVGRFRESVFQRYAYMVLLGLSHLHANGILHRDIKGANVLLDESGCAKIVDFGCSGNLNQATTTLSGGGTPLWMAPEVCRGEPATEKSDVWAFGCLCLEMTNDTGMPWNFPPGMTLQGVVYALACAKSPPAIPTDLSLEAQDFLRRCLRIDPGERATVAELLQHPFFDVDLMEDSEEDELLSSYGASARQSAVKRAVRQVNLSSALDAAAHQQERQQYRGEGDEVGGGAKDMQVSSPVQVFAGMSLPSQGMHSSGHRPISDPDAGALLRSPNSHSKSASGPQLDHYTRSVNIGFSLQAVDEDDDDDGGGAEKAEDNVGPSHNLLGGSPPAIPETAASTDRCRTTSFKSAGVEEDENEYTQMITEIITQAREAYTDEERRLTERRRRLNMMHRSSDEDTSLTATMSSGSDTSNNGGSAGSDGSAGCSFAEEGERSEHVDIESDLSTLSGSDGDVGARSRSVGGPRRHSLGTTWRDQSARASAATENSEELLQNTDREVPHHEPACAARVKDPTAPSASALSACRSRFPGSDARASTTLAATSPTSAHVGSWDTSISLYATSPSSSTRGLEAGPQFQRSPHGLVLPLPLASSYPRQQQQQQQQQQQRPCPVSPPTRQREVMRRELPRDKSRSRGGASFGKSPYDGVVAKAAGGVARAPREPGGPVGVATTIRQPAGSSPLSPHTSASAETPPPLSSSPATQSSTICGAVLSERSSSSRTPPLTVGGPRRQTPPQPLATTTATSSAHSDIVACPIEWYTGGSGRLDVSSATWRTGASGHLPKELSMAQKEMQEMLDWGTSSDRHHALSSSSPDIGRRSSKALPTATNSAVRGGEGHHNHHLLHHLCHNHGDDLDSECTAEAESLSHHESRGLSATETVAAAQQPAKRKLWGLGIFRNLRSK</sequence>
<dbReference type="Pfam" id="PF00069">
    <property type="entry name" value="Pkinase"/>
    <property type="match status" value="1"/>
</dbReference>
<feature type="compositionally biased region" description="Polar residues" evidence="7">
    <location>
        <begin position="895"/>
        <end position="905"/>
    </location>
</feature>
<feature type="compositionally biased region" description="Polar residues" evidence="7">
    <location>
        <begin position="1175"/>
        <end position="1191"/>
    </location>
</feature>
<feature type="compositionally biased region" description="Low complexity" evidence="7">
    <location>
        <begin position="1219"/>
        <end position="1229"/>
    </location>
</feature>
<evidence type="ECO:0000256" key="6">
    <source>
        <dbReference type="PROSITE-ProRule" id="PRU10141"/>
    </source>
</evidence>
<feature type="region of interest" description="Disordered" evidence="7">
    <location>
        <begin position="158"/>
        <end position="322"/>
    </location>
</feature>
<evidence type="ECO:0000256" key="3">
    <source>
        <dbReference type="ARBA" id="ARBA00022741"/>
    </source>
</evidence>
<proteinExistence type="predicted"/>
<dbReference type="PROSITE" id="PS00107">
    <property type="entry name" value="PROTEIN_KINASE_ATP"/>
    <property type="match status" value="1"/>
</dbReference>
<keyword evidence="3 6" id="KW-0547">Nucleotide-binding</keyword>
<feature type="region of interest" description="Disordered" evidence="7">
    <location>
        <begin position="442"/>
        <end position="468"/>
    </location>
</feature>
<evidence type="ECO:0000256" key="7">
    <source>
        <dbReference type="SAM" id="MobiDB-lite"/>
    </source>
</evidence>
<feature type="region of interest" description="Disordered" evidence="7">
    <location>
        <begin position="870"/>
        <end position="910"/>
    </location>
</feature>
<dbReference type="PROSITE" id="PS00108">
    <property type="entry name" value="PROTEIN_KINASE_ST"/>
    <property type="match status" value="1"/>
</dbReference>
<dbReference type="InterPro" id="IPR008271">
    <property type="entry name" value="Ser/Thr_kinase_AS"/>
</dbReference>
<evidence type="ECO:0000256" key="1">
    <source>
        <dbReference type="ARBA" id="ARBA00022527"/>
    </source>
</evidence>
<dbReference type="PROSITE" id="PS50011">
    <property type="entry name" value="PROTEIN_KINASE_DOM"/>
    <property type="match status" value="1"/>
</dbReference>
<dbReference type="GO" id="GO:0005524">
    <property type="term" value="F:ATP binding"/>
    <property type="evidence" value="ECO:0007669"/>
    <property type="project" value="UniProtKB-UniRule"/>
</dbReference>
<feature type="compositionally biased region" description="Polar residues" evidence="7">
    <location>
        <begin position="218"/>
        <end position="230"/>
    </location>
</feature>
<protein>
    <submittedName>
        <fullName evidence="9">Protein_kinase_putative/GeneDB:LmjF.27.1370</fullName>
    </submittedName>
</protein>
<feature type="region of interest" description="Disordered" evidence="7">
    <location>
        <begin position="924"/>
        <end position="980"/>
    </location>
</feature>
<feature type="compositionally biased region" description="Low complexity" evidence="7">
    <location>
        <begin position="259"/>
        <end position="273"/>
    </location>
</feature>
<feature type="region of interest" description="Disordered" evidence="7">
    <location>
        <begin position="55"/>
        <end position="76"/>
    </location>
</feature>
<feature type="compositionally biased region" description="Low complexity" evidence="7">
    <location>
        <begin position="1268"/>
        <end position="1279"/>
    </location>
</feature>
<dbReference type="FunFam" id="1.10.510.10:FF:001263">
    <property type="entry name" value="Protein kinase, putative"/>
    <property type="match status" value="1"/>
</dbReference>
<feature type="compositionally biased region" description="Polar residues" evidence="7">
    <location>
        <begin position="1319"/>
        <end position="1328"/>
    </location>
</feature>
<evidence type="ECO:0000259" key="8">
    <source>
        <dbReference type="PROSITE" id="PS50011"/>
    </source>
</evidence>
<dbReference type="InterPro" id="IPR000719">
    <property type="entry name" value="Prot_kinase_dom"/>
</dbReference>
<evidence type="ECO:0000256" key="2">
    <source>
        <dbReference type="ARBA" id="ARBA00022679"/>
    </source>
</evidence>
<feature type="compositionally biased region" description="Low complexity" evidence="7">
    <location>
        <begin position="1067"/>
        <end position="1077"/>
    </location>
</feature>